<protein>
    <submittedName>
        <fullName evidence="1">Uncharacterized protein</fullName>
    </submittedName>
</protein>
<keyword evidence="2" id="KW-1185">Reference proteome</keyword>
<organism evidence="1 2">
    <name type="scientific">Cyclobacterium jeungdonense</name>
    <dbReference type="NCBI Taxonomy" id="708087"/>
    <lineage>
        <taxon>Bacteria</taxon>
        <taxon>Pseudomonadati</taxon>
        <taxon>Bacteroidota</taxon>
        <taxon>Cytophagia</taxon>
        <taxon>Cytophagales</taxon>
        <taxon>Cyclobacteriaceae</taxon>
        <taxon>Cyclobacterium</taxon>
    </lineage>
</organism>
<name>A0ABT8C6Q2_9BACT</name>
<sequence length="375" mass="41957">MKNKLSLLISCTLILFFLPEIRTNAQGCVAIRQFSGIGNSLNQGELLQQGEWNLLTNYRYFRSFRHFKGSHEEPDRVTNNTEVINWSHSVDLNISYAFTNRLYGLVSLPFVYNERSSLYEHGRTERHTSYSQGIADMRIGAGYWLLSGDNAKNGNMAIGASLKLPTGNYNAKSSFFNVNGPGSQERRPVDQSIQPGDGGFGLIVDTQGLRFLGKEFVLFYDGFYLINPRTTNGTRTFRETLSPVLSNEAIMAVPDQFALRAGIFKSLFVHGMGISLGGRIEGVPVRDLFGGDEGFRRPGYVISIEPGFSYMINNLTINLNVPVALHRNRTRSVTDIAASTPDNYRHGDAAFADYLLNVGLAWRFVKKETSPFNQF</sequence>
<accession>A0ABT8C6Q2</accession>
<dbReference type="RefSeq" id="WP_163387090.1">
    <property type="nucleotide sequence ID" value="NZ_JAUFQS010000008.1"/>
</dbReference>
<gene>
    <name evidence="1" type="ORF">QWZ15_10140</name>
</gene>
<dbReference type="InterPro" id="IPR025737">
    <property type="entry name" value="FApF"/>
</dbReference>
<evidence type="ECO:0000313" key="1">
    <source>
        <dbReference type="EMBL" id="MDN3688190.1"/>
    </source>
</evidence>
<dbReference type="Proteomes" id="UP001236663">
    <property type="component" value="Unassembled WGS sequence"/>
</dbReference>
<comment type="caution">
    <text evidence="1">The sequence shown here is derived from an EMBL/GenBank/DDBJ whole genome shotgun (WGS) entry which is preliminary data.</text>
</comment>
<dbReference type="EMBL" id="JAUFQS010000008">
    <property type="protein sequence ID" value="MDN3688190.1"/>
    <property type="molecule type" value="Genomic_DNA"/>
</dbReference>
<evidence type="ECO:0000313" key="2">
    <source>
        <dbReference type="Proteomes" id="UP001236663"/>
    </source>
</evidence>
<reference evidence="2" key="1">
    <citation type="journal article" date="2019" name="Int. J. Syst. Evol. Microbiol.">
        <title>The Global Catalogue of Microorganisms (GCM) 10K type strain sequencing project: providing services to taxonomists for standard genome sequencing and annotation.</title>
        <authorList>
            <consortium name="The Broad Institute Genomics Platform"/>
            <consortium name="The Broad Institute Genome Sequencing Center for Infectious Disease"/>
            <person name="Wu L."/>
            <person name="Ma J."/>
        </authorList>
    </citation>
    <scope>NUCLEOTIDE SEQUENCE [LARGE SCALE GENOMIC DNA]</scope>
    <source>
        <strain evidence="2">CECT 7706</strain>
    </source>
</reference>
<dbReference type="Pfam" id="PF13557">
    <property type="entry name" value="Phenol_MetA_deg"/>
    <property type="match status" value="1"/>
</dbReference>
<proteinExistence type="predicted"/>